<dbReference type="PANTHER" id="PTHR31297:SF41">
    <property type="entry name" value="ENDOGLUCANASE, PUTATIVE (AFU_ORTHOLOGUE AFUA_5G01830)-RELATED"/>
    <property type="match status" value="1"/>
</dbReference>
<gene>
    <name evidence="9" type="ORF">SAMN00777080_2486</name>
</gene>
<keyword evidence="3" id="KW-0136">Cellulose degradation</keyword>
<dbReference type="Proteomes" id="UP000192333">
    <property type="component" value="Chromosome I"/>
</dbReference>
<protein>
    <submittedName>
        <fullName evidence="9">Endoglucanase</fullName>
    </submittedName>
</protein>
<evidence type="ECO:0000256" key="5">
    <source>
        <dbReference type="ARBA" id="ARBA00023295"/>
    </source>
</evidence>
<dbReference type="EMBL" id="LT838813">
    <property type="protein sequence ID" value="SMD43874.1"/>
    <property type="molecule type" value="Genomic_DNA"/>
</dbReference>
<dbReference type="PROSITE" id="PS00659">
    <property type="entry name" value="GLYCOSYL_HYDROL_F5"/>
    <property type="match status" value="1"/>
</dbReference>
<evidence type="ECO:0000256" key="4">
    <source>
        <dbReference type="ARBA" id="ARBA00023277"/>
    </source>
</evidence>
<evidence type="ECO:0000313" key="10">
    <source>
        <dbReference type="Proteomes" id="UP000192333"/>
    </source>
</evidence>
<comment type="similarity">
    <text evidence="1 7">Belongs to the glycosyl hydrolase 5 (cellulase A) family.</text>
</comment>
<evidence type="ECO:0000256" key="6">
    <source>
        <dbReference type="ARBA" id="ARBA00023326"/>
    </source>
</evidence>
<dbReference type="OrthoDB" id="9800955at2"/>
<dbReference type="Pfam" id="PF00150">
    <property type="entry name" value="Cellulase"/>
    <property type="match status" value="1"/>
</dbReference>
<dbReference type="InterPro" id="IPR017853">
    <property type="entry name" value="GH"/>
</dbReference>
<dbReference type="InterPro" id="IPR001547">
    <property type="entry name" value="Glyco_hydro_5"/>
</dbReference>
<evidence type="ECO:0000259" key="8">
    <source>
        <dbReference type="Pfam" id="PF00150"/>
    </source>
</evidence>
<dbReference type="GO" id="GO:0030245">
    <property type="term" value="P:cellulose catabolic process"/>
    <property type="evidence" value="ECO:0007669"/>
    <property type="project" value="UniProtKB-KW"/>
</dbReference>
<dbReference type="GO" id="GO:0005576">
    <property type="term" value="C:extracellular region"/>
    <property type="evidence" value="ECO:0007669"/>
    <property type="project" value="TreeGrafter"/>
</dbReference>
<name>A0A1W2H523_9BACT</name>
<dbReference type="InterPro" id="IPR018087">
    <property type="entry name" value="Glyco_hydro_5_CS"/>
</dbReference>
<dbReference type="STRING" id="758820.SAMN00777080_2486"/>
<dbReference type="SUPFAM" id="SSF51445">
    <property type="entry name" value="(Trans)glycosidases"/>
    <property type="match status" value="1"/>
</dbReference>
<evidence type="ECO:0000313" key="9">
    <source>
        <dbReference type="EMBL" id="SMD43874.1"/>
    </source>
</evidence>
<organism evidence="9 10">
    <name type="scientific">Aquiflexum balticum DSM 16537</name>
    <dbReference type="NCBI Taxonomy" id="758820"/>
    <lineage>
        <taxon>Bacteria</taxon>
        <taxon>Pseudomonadati</taxon>
        <taxon>Bacteroidota</taxon>
        <taxon>Cytophagia</taxon>
        <taxon>Cytophagales</taxon>
        <taxon>Cyclobacteriaceae</taxon>
        <taxon>Aquiflexum</taxon>
    </lineage>
</organism>
<dbReference type="RefSeq" id="WP_084120730.1">
    <property type="nucleotide sequence ID" value="NZ_LT838813.1"/>
</dbReference>
<feature type="domain" description="Glycoside hydrolase family 5" evidence="8">
    <location>
        <begin position="61"/>
        <end position="345"/>
    </location>
</feature>
<evidence type="ECO:0000256" key="2">
    <source>
        <dbReference type="ARBA" id="ARBA00022801"/>
    </source>
</evidence>
<dbReference type="InterPro" id="IPR050386">
    <property type="entry name" value="Glycosyl_hydrolase_5"/>
</dbReference>
<keyword evidence="10" id="KW-1185">Reference proteome</keyword>
<dbReference type="AlphaFoldDB" id="A0A1W2H523"/>
<keyword evidence="2 7" id="KW-0378">Hydrolase</keyword>
<keyword evidence="5 7" id="KW-0326">Glycosidase</keyword>
<reference evidence="10" key="1">
    <citation type="submission" date="2017-04" db="EMBL/GenBank/DDBJ databases">
        <authorList>
            <person name="Varghese N."/>
            <person name="Submissions S."/>
        </authorList>
    </citation>
    <scope>NUCLEOTIDE SEQUENCE [LARGE SCALE GENOMIC DNA]</scope>
    <source>
        <strain evidence="10">DSM 16537</strain>
    </source>
</reference>
<keyword evidence="4" id="KW-0119">Carbohydrate metabolism</keyword>
<proteinExistence type="inferred from homology"/>
<sequence length="366" mass="42992">MDIRIYILSLLLLFLNFADSNEMGLGEKANNDKFEINRGTNISHWLSQSKRRGQERFDFFTEKDVKYIADLGFDHIRIPIDEEQMWQESGEKDAEVFTLLHNSIKWSEKYGLNVIVDLHILRSHYFNADVKPLWTEASAQERFYQCWRDLSEELNKYPVHMLAYELMNEPVADDPEDWNKLVARAVEVIRKNEPDRKLVIGSNRWQSADTFDDLKVPENDPNIILSFHMYEPMLLTHYKASWTKTKDYMGPVNYPGQIVTPEDLKNLEEPLASIMAGQQKYYDKAAIEEHFAKPIKVAKKYNLPLYCGEWGAYPTTPDKARYQWYKDVKDVLEKNNIAWTTWDYKGGFGIIRNGQEDKELIKVLLK</sequence>
<evidence type="ECO:0000256" key="1">
    <source>
        <dbReference type="ARBA" id="ARBA00005641"/>
    </source>
</evidence>
<keyword evidence="6" id="KW-0624">Polysaccharide degradation</keyword>
<dbReference type="PANTHER" id="PTHR31297">
    <property type="entry name" value="GLUCAN ENDO-1,6-BETA-GLUCOSIDASE B"/>
    <property type="match status" value="1"/>
</dbReference>
<dbReference type="Gene3D" id="3.20.20.80">
    <property type="entry name" value="Glycosidases"/>
    <property type="match status" value="1"/>
</dbReference>
<evidence type="ECO:0000256" key="7">
    <source>
        <dbReference type="RuleBase" id="RU361153"/>
    </source>
</evidence>
<accession>A0A1W2H523</accession>
<dbReference type="GO" id="GO:0009986">
    <property type="term" value="C:cell surface"/>
    <property type="evidence" value="ECO:0007669"/>
    <property type="project" value="TreeGrafter"/>
</dbReference>
<dbReference type="GO" id="GO:0008422">
    <property type="term" value="F:beta-glucosidase activity"/>
    <property type="evidence" value="ECO:0007669"/>
    <property type="project" value="TreeGrafter"/>
</dbReference>
<evidence type="ECO:0000256" key="3">
    <source>
        <dbReference type="ARBA" id="ARBA00023001"/>
    </source>
</evidence>